<evidence type="ECO:0000313" key="2">
    <source>
        <dbReference type="EMBL" id="MBB4001863.1"/>
    </source>
</evidence>
<dbReference type="RefSeq" id="WP_210291988.1">
    <property type="nucleotide sequence ID" value="NZ_JAAAMM010000001.1"/>
</dbReference>
<keyword evidence="1" id="KW-1133">Transmembrane helix</keyword>
<feature type="transmembrane region" description="Helical" evidence="1">
    <location>
        <begin position="12"/>
        <end position="32"/>
    </location>
</feature>
<evidence type="ECO:0008006" key="4">
    <source>
        <dbReference type="Google" id="ProtNLM"/>
    </source>
</evidence>
<sequence length="228" mass="25106">MDFMNLLKSIEALLYELVSWLVFYPLTLWRCIREPLRMMAYARSELADVPDEQFIDALSPPIFLFLTIVIAHLLDLGFGASHVTAGGVFADTRNLLMFRAVAFSLLPLLLAVQAVRQQGLALNRATLRPAFYSHCFIAAPFVLAIDLAMTVGIRDGTTARMLGASIFLAGLAWYLAALTQWFVVYRGTSRHRAFARALLFVLLGAVALLAALILAALSIMVSDGRGLQ</sequence>
<dbReference type="AlphaFoldDB" id="A0A7W6MNF9"/>
<feature type="transmembrane region" description="Helical" evidence="1">
    <location>
        <begin position="165"/>
        <end position="185"/>
    </location>
</feature>
<keyword evidence="1" id="KW-0812">Transmembrane</keyword>
<keyword evidence="3" id="KW-1185">Reference proteome</keyword>
<dbReference type="EMBL" id="JACIEM010000001">
    <property type="protein sequence ID" value="MBB4001863.1"/>
    <property type="molecule type" value="Genomic_DNA"/>
</dbReference>
<comment type="caution">
    <text evidence="2">The sequence shown here is derived from an EMBL/GenBank/DDBJ whole genome shotgun (WGS) entry which is preliminary data.</text>
</comment>
<proteinExistence type="predicted"/>
<feature type="transmembrane region" description="Helical" evidence="1">
    <location>
        <begin position="53"/>
        <end position="74"/>
    </location>
</feature>
<feature type="transmembrane region" description="Helical" evidence="1">
    <location>
        <begin position="94"/>
        <end position="115"/>
    </location>
</feature>
<feature type="transmembrane region" description="Helical" evidence="1">
    <location>
        <begin position="197"/>
        <end position="221"/>
    </location>
</feature>
<gene>
    <name evidence="2" type="ORF">GGR03_000910</name>
</gene>
<accession>A0A7W6MNF9</accession>
<name>A0A7W6MNF9_9HYPH</name>
<keyword evidence="1" id="KW-0472">Membrane</keyword>
<evidence type="ECO:0000256" key="1">
    <source>
        <dbReference type="SAM" id="Phobius"/>
    </source>
</evidence>
<protein>
    <recommendedName>
        <fullName evidence="4">Yip1-like protein</fullName>
    </recommendedName>
</protein>
<organism evidence="2 3">
    <name type="scientific">Aurantimonas endophytica</name>
    <dbReference type="NCBI Taxonomy" id="1522175"/>
    <lineage>
        <taxon>Bacteria</taxon>
        <taxon>Pseudomonadati</taxon>
        <taxon>Pseudomonadota</taxon>
        <taxon>Alphaproteobacteria</taxon>
        <taxon>Hyphomicrobiales</taxon>
        <taxon>Aurantimonadaceae</taxon>
        <taxon>Aurantimonas</taxon>
    </lineage>
</organism>
<dbReference type="Proteomes" id="UP000588647">
    <property type="component" value="Unassembled WGS sequence"/>
</dbReference>
<evidence type="ECO:0000313" key="3">
    <source>
        <dbReference type="Proteomes" id="UP000588647"/>
    </source>
</evidence>
<feature type="transmembrane region" description="Helical" evidence="1">
    <location>
        <begin position="135"/>
        <end position="153"/>
    </location>
</feature>
<reference evidence="2 3" key="1">
    <citation type="submission" date="2020-08" db="EMBL/GenBank/DDBJ databases">
        <title>Genomic Encyclopedia of Type Strains, Phase IV (KMG-IV): sequencing the most valuable type-strain genomes for metagenomic binning, comparative biology and taxonomic classification.</title>
        <authorList>
            <person name="Goeker M."/>
        </authorList>
    </citation>
    <scope>NUCLEOTIDE SEQUENCE [LARGE SCALE GENOMIC DNA]</scope>
    <source>
        <strain evidence="2 3">DSM 103570</strain>
    </source>
</reference>